<evidence type="ECO:0000313" key="1">
    <source>
        <dbReference type="EMBL" id="VFK32915.1"/>
    </source>
</evidence>
<dbReference type="AlphaFoldDB" id="A0A451BGL3"/>
<evidence type="ECO:0008006" key="4">
    <source>
        <dbReference type="Google" id="ProtNLM"/>
    </source>
</evidence>
<sequence length="215" mass="24760">MTSDKKEVFSDFDFANALEFLDLFPYQKWQLEIEPISPSDALTVNLKRAERQVTSDSNEWEQRLFMELVFLEALENHDIRMWQEKSIDAGNAPFRGKVDFVFTSYRASFKSPYVVLSEAKRDDFDKGWGQCLMAIKAAHLLNTQEGHRNELYGIVTSGRIWEFGKYTLDNQFHKTGAYSLEQPDVLLGILHSIFGKCEKQARMCKNTGLLKKIGG</sequence>
<reference evidence="3" key="1">
    <citation type="submission" date="2019-02" db="EMBL/GenBank/DDBJ databases">
        <authorList>
            <person name="Gruber-Vodicka R. H."/>
            <person name="Seah K. B. B."/>
        </authorList>
    </citation>
    <scope>NUCLEOTIDE SEQUENCE</scope>
    <source>
        <strain evidence="1">BECK_BZ197</strain>
        <strain evidence="3">BECK_BZ198</strain>
        <strain evidence="2">BECK_BZ199</strain>
    </source>
</reference>
<gene>
    <name evidence="1" type="ORF">BECKMB1821G_GA0114241_11312</name>
    <name evidence="3" type="ORF">BECKMB1821H_GA0114242_11382</name>
    <name evidence="2" type="ORF">BECKMB1821I_GA0114274_11372</name>
</gene>
<dbReference type="EMBL" id="CAADFQ010000137">
    <property type="protein sequence ID" value="VFK35682.1"/>
    <property type="molecule type" value="Genomic_DNA"/>
</dbReference>
<dbReference type="EMBL" id="CAADFO010000131">
    <property type="protein sequence ID" value="VFK32915.1"/>
    <property type="molecule type" value="Genomic_DNA"/>
</dbReference>
<proteinExistence type="predicted"/>
<evidence type="ECO:0000313" key="3">
    <source>
        <dbReference type="EMBL" id="VFK77434.1"/>
    </source>
</evidence>
<name>A0A451BGL3_9GAMM</name>
<dbReference type="EMBL" id="CAADGH010000138">
    <property type="protein sequence ID" value="VFK77434.1"/>
    <property type="molecule type" value="Genomic_DNA"/>
</dbReference>
<accession>A0A451BGL3</accession>
<organism evidence="3">
    <name type="scientific">Candidatus Kentrum sp. MB</name>
    <dbReference type="NCBI Taxonomy" id="2138164"/>
    <lineage>
        <taxon>Bacteria</taxon>
        <taxon>Pseudomonadati</taxon>
        <taxon>Pseudomonadota</taxon>
        <taxon>Gammaproteobacteria</taxon>
        <taxon>Candidatus Kentrum</taxon>
    </lineage>
</organism>
<evidence type="ECO:0000313" key="2">
    <source>
        <dbReference type="EMBL" id="VFK35682.1"/>
    </source>
</evidence>
<protein>
    <recommendedName>
        <fullName evidence="4">Type I restriction enzyme R protein N terminus (HSDR_N)</fullName>
    </recommendedName>
</protein>